<dbReference type="GO" id="GO:0047527">
    <property type="term" value="F:2,3-dihydroxybenzoate-serine ligase activity"/>
    <property type="evidence" value="ECO:0007669"/>
    <property type="project" value="TreeGrafter"/>
</dbReference>
<comment type="caution">
    <text evidence="7">The sequence shown here is derived from an EMBL/GenBank/DDBJ whole genome shotgun (WGS) entry which is preliminary data.</text>
</comment>
<dbReference type="InterPro" id="IPR045851">
    <property type="entry name" value="AMP-bd_C_sf"/>
</dbReference>
<comment type="similarity">
    <text evidence="2">Belongs to the ATP-dependent AMP-binding enzyme family.</text>
</comment>
<dbReference type="SUPFAM" id="SSF56801">
    <property type="entry name" value="Acetyl-CoA synthetase-like"/>
    <property type="match status" value="1"/>
</dbReference>
<dbReference type="InterPro" id="IPR020845">
    <property type="entry name" value="AMP-binding_CS"/>
</dbReference>
<dbReference type="InterPro" id="IPR009081">
    <property type="entry name" value="PP-bd_ACP"/>
</dbReference>
<dbReference type="PANTHER" id="PTHR45527">
    <property type="entry name" value="NONRIBOSOMAL PEPTIDE SYNTHETASE"/>
    <property type="match status" value="1"/>
</dbReference>
<dbReference type="Gene3D" id="3.30.559.10">
    <property type="entry name" value="Chloramphenicol acetyltransferase-like domain"/>
    <property type="match status" value="2"/>
</dbReference>
<dbReference type="InterPro" id="IPR023213">
    <property type="entry name" value="CAT-like_dom_sf"/>
</dbReference>
<dbReference type="Gene3D" id="3.40.50.980">
    <property type="match status" value="2"/>
</dbReference>
<dbReference type="InterPro" id="IPR042098">
    <property type="entry name" value="TauD-like_sf"/>
</dbReference>
<dbReference type="GO" id="GO:0016706">
    <property type="term" value="F:2-oxoglutarate-dependent dioxygenase activity"/>
    <property type="evidence" value="ECO:0007669"/>
    <property type="project" value="UniProtKB-ARBA"/>
</dbReference>
<evidence type="ECO:0000313" key="7">
    <source>
        <dbReference type="EMBL" id="NYE85100.1"/>
    </source>
</evidence>
<dbReference type="InterPro" id="IPR001242">
    <property type="entry name" value="Condensation_dom"/>
</dbReference>
<dbReference type="InterPro" id="IPR003819">
    <property type="entry name" value="TauD/TfdA-like"/>
</dbReference>
<protein>
    <submittedName>
        <fullName evidence="7">Amino acid adenylation domain-containing protein</fullName>
    </submittedName>
</protein>
<dbReference type="FunFam" id="1.10.1200.10:FF:000005">
    <property type="entry name" value="Nonribosomal peptide synthetase 1"/>
    <property type="match status" value="1"/>
</dbReference>
<dbReference type="InterPro" id="IPR000873">
    <property type="entry name" value="AMP-dep_synth/lig_dom"/>
</dbReference>
<evidence type="ECO:0000259" key="6">
    <source>
        <dbReference type="PROSITE" id="PS50075"/>
    </source>
</evidence>
<keyword evidence="3" id="KW-0596">Phosphopantetheine</keyword>
<dbReference type="Gene3D" id="3.30.300.30">
    <property type="match status" value="1"/>
</dbReference>
<evidence type="ECO:0000313" key="8">
    <source>
        <dbReference type="Proteomes" id="UP000542125"/>
    </source>
</evidence>
<dbReference type="SUPFAM" id="SSF51197">
    <property type="entry name" value="Clavaminate synthase-like"/>
    <property type="match status" value="1"/>
</dbReference>
<dbReference type="CDD" id="cd19531">
    <property type="entry name" value="LCL_NRPS-like"/>
    <property type="match status" value="2"/>
</dbReference>
<dbReference type="Gene3D" id="3.30.559.30">
    <property type="entry name" value="Nonribosomal peptide synthetase, condensation domain"/>
    <property type="match status" value="2"/>
</dbReference>
<dbReference type="SUPFAM" id="SSF47336">
    <property type="entry name" value="ACP-like"/>
    <property type="match status" value="1"/>
</dbReference>
<dbReference type="InterPro" id="IPR010071">
    <property type="entry name" value="AA_adenyl_dom"/>
</dbReference>
<dbReference type="Pfam" id="PF02668">
    <property type="entry name" value="TauD"/>
    <property type="match status" value="1"/>
</dbReference>
<dbReference type="FunFam" id="3.30.300.30:FF:000010">
    <property type="entry name" value="Enterobactin synthetase component F"/>
    <property type="match status" value="1"/>
</dbReference>
<reference evidence="7 8" key="1">
    <citation type="submission" date="2020-07" db="EMBL/GenBank/DDBJ databases">
        <title>Genomic Encyclopedia of Type Strains, Phase IV (KMG-V): Genome sequencing to study the core and pangenomes of soil and plant-associated prokaryotes.</title>
        <authorList>
            <person name="Whitman W."/>
        </authorList>
    </citation>
    <scope>NUCLEOTIDE SEQUENCE [LARGE SCALE GENOMIC DNA]</scope>
    <source>
        <strain evidence="7 8">SAS40</strain>
    </source>
</reference>
<dbReference type="SMART" id="SM00823">
    <property type="entry name" value="PKS_PP"/>
    <property type="match status" value="1"/>
</dbReference>
<evidence type="ECO:0000256" key="5">
    <source>
        <dbReference type="ARBA" id="ARBA00023002"/>
    </source>
</evidence>
<dbReference type="PROSITE" id="PS00012">
    <property type="entry name" value="PHOSPHOPANTETHEINE"/>
    <property type="match status" value="1"/>
</dbReference>
<dbReference type="EMBL" id="JACBYR010000002">
    <property type="protein sequence ID" value="NYE85100.1"/>
    <property type="molecule type" value="Genomic_DNA"/>
</dbReference>
<dbReference type="InterPro" id="IPR006162">
    <property type="entry name" value="Ppantetheine_attach_site"/>
</dbReference>
<name>A0A7Y9IXU8_9BURK</name>
<feature type="domain" description="Carrier" evidence="6">
    <location>
        <begin position="927"/>
        <end position="1002"/>
    </location>
</feature>
<evidence type="ECO:0000256" key="4">
    <source>
        <dbReference type="ARBA" id="ARBA00022553"/>
    </source>
</evidence>
<dbReference type="GO" id="GO:0031177">
    <property type="term" value="F:phosphopantetheine binding"/>
    <property type="evidence" value="ECO:0007669"/>
    <property type="project" value="InterPro"/>
</dbReference>
<dbReference type="GO" id="GO:0009366">
    <property type="term" value="C:enterobactin synthetase complex"/>
    <property type="evidence" value="ECO:0007669"/>
    <property type="project" value="TreeGrafter"/>
</dbReference>
<dbReference type="Pfam" id="PF00501">
    <property type="entry name" value="AMP-binding"/>
    <property type="match status" value="1"/>
</dbReference>
<evidence type="ECO:0000256" key="3">
    <source>
        <dbReference type="ARBA" id="ARBA00022450"/>
    </source>
</evidence>
<dbReference type="SUPFAM" id="SSF52777">
    <property type="entry name" value="CoA-dependent acyltransferases"/>
    <property type="match status" value="4"/>
</dbReference>
<dbReference type="Proteomes" id="UP000542125">
    <property type="component" value="Unassembled WGS sequence"/>
</dbReference>
<keyword evidence="5" id="KW-0560">Oxidoreductase</keyword>
<dbReference type="Gene3D" id="3.60.130.10">
    <property type="entry name" value="Clavaminate synthase-like"/>
    <property type="match status" value="1"/>
</dbReference>
<dbReference type="Pfam" id="PF13193">
    <property type="entry name" value="AMP-binding_C"/>
    <property type="match status" value="1"/>
</dbReference>
<keyword evidence="8" id="KW-1185">Reference proteome</keyword>
<dbReference type="InterPro" id="IPR036736">
    <property type="entry name" value="ACP-like_sf"/>
</dbReference>
<organism evidence="7 8">
    <name type="scientific">Pigmentiphaga litoralis</name>
    <dbReference type="NCBI Taxonomy" id="516702"/>
    <lineage>
        <taxon>Bacteria</taxon>
        <taxon>Pseudomonadati</taxon>
        <taxon>Pseudomonadota</taxon>
        <taxon>Betaproteobacteria</taxon>
        <taxon>Burkholderiales</taxon>
        <taxon>Alcaligenaceae</taxon>
        <taxon>Pigmentiphaga</taxon>
    </lineage>
</organism>
<dbReference type="FunFam" id="3.40.50.980:FF:000001">
    <property type="entry name" value="Non-ribosomal peptide synthetase"/>
    <property type="match status" value="1"/>
</dbReference>
<keyword evidence="4" id="KW-0597">Phosphoprotein</keyword>
<dbReference type="GO" id="GO:0009239">
    <property type="term" value="P:enterobactin biosynthetic process"/>
    <property type="evidence" value="ECO:0007669"/>
    <property type="project" value="TreeGrafter"/>
</dbReference>
<dbReference type="InterPro" id="IPR020806">
    <property type="entry name" value="PKS_PP-bd"/>
</dbReference>
<evidence type="ECO:0000256" key="1">
    <source>
        <dbReference type="ARBA" id="ARBA00001957"/>
    </source>
</evidence>
<dbReference type="PANTHER" id="PTHR45527:SF1">
    <property type="entry name" value="FATTY ACID SYNTHASE"/>
    <property type="match status" value="1"/>
</dbReference>
<dbReference type="FunFam" id="3.40.50.12780:FF:000012">
    <property type="entry name" value="Non-ribosomal peptide synthetase"/>
    <property type="match status" value="1"/>
</dbReference>
<sequence>MSRHDSLRATFEEISGGEIGQTVSESAAFLFECTDLREYSDDEQLMRLQAIVDRATRKPFDLRTGPLLRTVLIRTREDQHQFVVVMHHITSDEWSIQIILDELRAFYDARVTGAIPQLEDPEIRYADYAAWQRRWVQSADCDKQVSWWRDYLRDEQSVLELVPDHPRNADGKYQASTYRFDIAADLIIALSDMTRRRGGTLFVALATALQAVLFRYTGQERFNIGIPVSNRTRDELSRVVGLFVNTVVLRSRLCNRMSLNELWTCTRDSLFDIQARQEVPFEKLVELTDSVRRLDRQPLFQVMFNHLKRKQPAKQSWRGVTVERLLIDEPDAQIELGLQTIESHDGKVEACITFAKELFEPSTIARLASHYLTMLRALSEDPDQAIADVEMLDHSEILHLNSCGQGETTSAAPSAVHKVFEAITLKQPHSVALLLNGESMTYDALNARANRLAHLLIQRGVGPDTLVGIALDRSFDMVVSLLAVLKAGGAYVPLDPKYPKERLAHMIQDSGLNVLISRVNCSFLPDTQAKPQCIAIDDIQLSGCKDSDPVVEGHLEQLAYVIYTSGSTGRPKGVGVSHGCLIRHAKTMSDVFGLSACDRVLQFSTLNFDGCIEQIFPTLISGAALVLRGNDLWDSLTFHRCLLRDQITVVDITTAYWMVLVQDFVRFRVSCHGALRQLHIGGEAMPPEGLKAWLKAGLGHVRLLNTYGPTEATVTASVLDCKPYVDGHIDLPLNMPIGRPLAGRQLLVLDQNLVQTPVGVPGELFIGGELLARGYLGRRALTAERFVADPYGTPGSRLYRSGDLVRWDANLRLEYLGRVDHQVKIRGFRVELGEIEAQLLAFSGVREAIVVVKREPAGARLIGYVSTQADAAVVGDDLRRWLESRLPDYMVPSAILVLRALPLNANGKVDRHALPEVVPEQSEEYEMPLGDMETALADLWGEILRVASVSRNDNFFAMGGNSIAALRLTARIKADMHVELPLRDVFQNSSLRSLALHVAKLHSQPAEMLTGPTTRIGRQSSQPVSPMQHRLWLTERIGRGSASQGPAAYNMALALRLNGALNSDALKMAIEAVVLRHEVLRTVYPEDDSGNPVVVIQAAQPLEVPIDVIPNDAMEATAKVAQLIKQTADLPFDLENGPLLRARLIRLSSKSHLLVLAVHHIAFDGWSESVFFRDLAEYYEALCLDRSVDLPALNVQYADYAVWHRKHLHATLLEAAAFWQKYLSDAPAVSTLKLDFPRRPGVTTQGDAVTVVIPGSTSDAVRKVARTNRTSVFLILLAVFLAQMHRLSEKDDLVVGTDVAGRDQPDLEDLIGFFVNVVPIRSRWMNGANFCQWLEQTQAMFLQALEHAYVPFDQIIGHVKAPRGRGHSPLVQLLFVMQNVPRSNITMTGLEVEVVPAVTRTSKFDLAVFVSDDPKGLQAEWVYSSALYRRETIESLSAAWCEALHRAVAVPNGSMDSLFPSPLKESLMTVPPLSHSAKLDKLKNLVRKDVAAPSKVLASVRTSFLSSGKEFPLVIQPASMDLDAVAWAEGNREFIETSLRKHACLLFRGFGLDTPQDFEAFAEAMQPGLYGGYGDLPKKQGGRNTYRSTPYPERQMILYHNESAHLDRWPRKQWFFCELPSKVGGATPIVDCREMLRRLPAGIVADFEQKGILYVRTFVPRLDVSWQDFFKTESRDEVEARLAGAGIEWRWLDENTLQTRTRCPAVISHPLTGERVFFNQVQLHHVSCLEADVRDDLLALVGAERMTRQAFYGDGSPISDATMHIVGRTYEACAVRFEWLPGDVVMLDNMLAAHARDPYEEPRKIVVAMGDMFDKTMLADFYPSTSSGE</sequence>
<dbReference type="NCBIfam" id="TIGR01733">
    <property type="entry name" value="AA-adenyl-dom"/>
    <property type="match status" value="1"/>
</dbReference>
<dbReference type="Pfam" id="PF00668">
    <property type="entry name" value="Condensation"/>
    <property type="match status" value="2"/>
</dbReference>
<dbReference type="Gene3D" id="2.30.38.10">
    <property type="entry name" value="Luciferase, Domain 3"/>
    <property type="match status" value="1"/>
</dbReference>
<dbReference type="Pfam" id="PF00550">
    <property type="entry name" value="PP-binding"/>
    <property type="match status" value="1"/>
</dbReference>
<dbReference type="Gene3D" id="1.10.1200.10">
    <property type="entry name" value="ACP-like"/>
    <property type="match status" value="1"/>
</dbReference>
<dbReference type="InterPro" id="IPR025110">
    <property type="entry name" value="AMP-bd_C"/>
</dbReference>
<dbReference type="GO" id="GO:0043041">
    <property type="term" value="P:amino acid activation for nonribosomal peptide biosynthetic process"/>
    <property type="evidence" value="ECO:0007669"/>
    <property type="project" value="TreeGrafter"/>
</dbReference>
<dbReference type="GO" id="GO:0005829">
    <property type="term" value="C:cytosol"/>
    <property type="evidence" value="ECO:0007669"/>
    <property type="project" value="TreeGrafter"/>
</dbReference>
<gene>
    <name evidence="7" type="ORF">FHW18_004407</name>
</gene>
<comment type="cofactor">
    <cofactor evidence="1">
        <name>pantetheine 4'-phosphate</name>
        <dbReference type="ChEBI" id="CHEBI:47942"/>
    </cofactor>
</comment>
<dbReference type="CDD" id="cd17649">
    <property type="entry name" value="A_NRPS_PvdJ-like"/>
    <property type="match status" value="1"/>
</dbReference>
<dbReference type="PROSITE" id="PS50075">
    <property type="entry name" value="CARRIER"/>
    <property type="match status" value="1"/>
</dbReference>
<proteinExistence type="inferred from homology"/>
<evidence type="ECO:0000256" key="2">
    <source>
        <dbReference type="ARBA" id="ARBA00006432"/>
    </source>
</evidence>
<dbReference type="PROSITE" id="PS00455">
    <property type="entry name" value="AMP_BINDING"/>
    <property type="match status" value="1"/>
</dbReference>
<accession>A0A7Y9IXU8</accession>